<keyword evidence="5" id="KW-0067">ATP-binding</keyword>
<dbReference type="PANTHER" id="PTHR24345:SF91">
    <property type="entry name" value="SERINE_THREONINE-PROTEIN KINASE PLK4"/>
    <property type="match status" value="1"/>
</dbReference>
<keyword evidence="1" id="KW-0723">Serine/threonine-protein kinase</keyword>
<proteinExistence type="predicted"/>
<feature type="compositionally biased region" description="Basic residues" evidence="6">
    <location>
        <begin position="1028"/>
        <end position="1039"/>
    </location>
</feature>
<feature type="region of interest" description="Disordered" evidence="6">
    <location>
        <begin position="965"/>
        <end position="1051"/>
    </location>
</feature>
<sequence length="1098" mass="119385">MQFNSNSDFPASQIPTSQWVQVARPPVPFDDATFHPCACITTRVMIPCDSEASFQGVGVEDAQHVMVEGRHYMIKTAKGVLVRTVTPVWSGSSSSDDDDDDGDDQVMHTDRNHLNGHVSSRLPLAHPLPTSTATTQYGLPNNNNNNNSTIERAYWLQRTLRVAIYGCVRYGIVLHKLNPPIPVKLPNASEWVMIEWKETHECVAVKEMSWEHIRTLRNKLAEDPIKEVAAMQYLGRRISEEEEQKRQLLNATMQLNSQMTGMNLSTLQPSQHLNAPMSINGGGLSAYAIGNNNSIALGNNNNHWPPMSVPQAAPIIQTPHFATESHHIMIPMDILSDDRNLYSVMPYCSGGELFDVLEKKNRFSEPEARYWMRQLLKGLSFLKRWGICHRDLSLENLLVQDGNVLIIDMGMCLRVPYVNAAAVENHYPTASNHNQQQQNLQRYLLLPQGVCGKWHYMSPEVCSNQLPFDGPAVDLWAAGVILFLMLTGYPPWNRPELTDTRFKYMTNGYLVQMLTEWQVGLSADAMDLLQRMFWLDPTDRLSLEQVWSHPRAFSPPRSAVSSMGRASTCLHASKELTSLLQEYSGSATTTAATTAATTTLPPPQPASLPQPIIPTEAADSAMDSLMKAASVAQDAADQAAAAAAAAASVVAKSAAAGAAATKAAAVGTSVVGGFQIKPLGDVFVQVDPSKANPDLAFDASARARENLAILRENFLGGFKSVTDGLGDVQSTSSSFDTTKLPDIGSMPGLDTILASLHLNQYGGWYAAGALAIIASQQRSAGEEDASAAYESELANARAKAKEAAEAAALAAQGANTAKTLAIKMEKDLKKTGSDALLGKSRSKMAQTEKEFMEKEIRSLQAELATLRAQIGKDEVKIEKKSLKSIKTEIEEEYPTKVTMETDPDQDDRIIDILKLMDEENAAKQKKIAEELENKREAEAKFVASEKAKADVAKRAKADVAEKVRAAMEADEERNATEASAAAAAATKVESKTVNKGAEVTKPKAVAKKASTKKTTKSDTETPSDVKKKATTKSVTKKAATKSATTSNADDWATLAESTLKRKSVAQLTEYLVGRGVPVTDSAGKSLSKPELLEAVKSL</sequence>
<dbReference type="PROSITE" id="PS00109">
    <property type="entry name" value="PROTEIN_KINASE_TYR"/>
    <property type="match status" value="1"/>
</dbReference>
<evidence type="ECO:0000256" key="2">
    <source>
        <dbReference type="ARBA" id="ARBA00022679"/>
    </source>
</evidence>
<protein>
    <recommendedName>
        <fullName evidence="7">Protein kinase domain-containing protein</fullName>
    </recommendedName>
</protein>
<accession>A0ABD3M8C3</accession>
<feature type="region of interest" description="Disordered" evidence="6">
    <location>
        <begin position="89"/>
        <end position="122"/>
    </location>
</feature>
<feature type="domain" description="Protein kinase" evidence="7">
    <location>
        <begin position="159"/>
        <end position="552"/>
    </location>
</feature>
<feature type="compositionally biased region" description="Basic and acidic residues" evidence="6">
    <location>
        <begin position="965"/>
        <end position="975"/>
    </location>
</feature>
<dbReference type="InterPro" id="IPR011009">
    <property type="entry name" value="Kinase-like_dom_sf"/>
</dbReference>
<dbReference type="PANTHER" id="PTHR24345">
    <property type="entry name" value="SERINE/THREONINE-PROTEIN KINASE PLK"/>
    <property type="match status" value="1"/>
</dbReference>
<keyword evidence="4" id="KW-0418">Kinase</keyword>
<evidence type="ECO:0000256" key="4">
    <source>
        <dbReference type="ARBA" id="ARBA00022777"/>
    </source>
</evidence>
<dbReference type="AlphaFoldDB" id="A0ABD3M8C3"/>
<evidence type="ECO:0000256" key="6">
    <source>
        <dbReference type="SAM" id="MobiDB-lite"/>
    </source>
</evidence>
<keyword evidence="2" id="KW-0808">Transferase</keyword>
<dbReference type="InterPro" id="IPR000719">
    <property type="entry name" value="Prot_kinase_dom"/>
</dbReference>
<feature type="compositionally biased region" description="Basic residues" evidence="6">
    <location>
        <begin position="1004"/>
        <end position="1014"/>
    </location>
</feature>
<dbReference type="GO" id="GO:0005524">
    <property type="term" value="F:ATP binding"/>
    <property type="evidence" value="ECO:0007669"/>
    <property type="project" value="UniProtKB-KW"/>
</dbReference>
<feature type="compositionally biased region" description="Low complexity" evidence="6">
    <location>
        <begin position="976"/>
        <end position="1003"/>
    </location>
</feature>
<dbReference type="InterPro" id="IPR008266">
    <property type="entry name" value="Tyr_kinase_AS"/>
</dbReference>
<keyword evidence="9" id="KW-1185">Reference proteome</keyword>
<evidence type="ECO:0000256" key="5">
    <source>
        <dbReference type="ARBA" id="ARBA00022840"/>
    </source>
</evidence>
<dbReference type="Proteomes" id="UP001530293">
    <property type="component" value="Unassembled WGS sequence"/>
</dbReference>
<keyword evidence="3" id="KW-0547">Nucleotide-binding</keyword>
<feature type="region of interest" description="Disordered" evidence="6">
    <location>
        <begin position="1078"/>
        <end position="1098"/>
    </location>
</feature>
<evidence type="ECO:0000256" key="1">
    <source>
        <dbReference type="ARBA" id="ARBA00022527"/>
    </source>
</evidence>
<evidence type="ECO:0000256" key="3">
    <source>
        <dbReference type="ARBA" id="ARBA00022741"/>
    </source>
</evidence>
<dbReference type="Gene3D" id="1.10.510.10">
    <property type="entry name" value="Transferase(Phosphotransferase) domain 1"/>
    <property type="match status" value="1"/>
</dbReference>
<organism evidence="8 9">
    <name type="scientific">Discostella pseudostelligera</name>
    <dbReference type="NCBI Taxonomy" id="259834"/>
    <lineage>
        <taxon>Eukaryota</taxon>
        <taxon>Sar</taxon>
        <taxon>Stramenopiles</taxon>
        <taxon>Ochrophyta</taxon>
        <taxon>Bacillariophyta</taxon>
        <taxon>Coscinodiscophyceae</taxon>
        <taxon>Thalassiosirophycidae</taxon>
        <taxon>Stephanodiscales</taxon>
        <taxon>Stephanodiscaceae</taxon>
        <taxon>Discostella</taxon>
    </lineage>
</organism>
<evidence type="ECO:0000259" key="7">
    <source>
        <dbReference type="PROSITE" id="PS50011"/>
    </source>
</evidence>
<reference evidence="8 9" key="1">
    <citation type="submission" date="2024-10" db="EMBL/GenBank/DDBJ databases">
        <title>Updated reference genomes for cyclostephanoid diatoms.</title>
        <authorList>
            <person name="Roberts W.R."/>
            <person name="Alverson A.J."/>
        </authorList>
    </citation>
    <scope>NUCLEOTIDE SEQUENCE [LARGE SCALE GENOMIC DNA]</scope>
    <source>
        <strain evidence="8 9">AJA232-27</strain>
    </source>
</reference>
<dbReference type="SUPFAM" id="SSF56112">
    <property type="entry name" value="Protein kinase-like (PK-like)"/>
    <property type="match status" value="1"/>
</dbReference>
<dbReference type="EMBL" id="JALLBG020000189">
    <property type="protein sequence ID" value="KAL3760330.1"/>
    <property type="molecule type" value="Genomic_DNA"/>
</dbReference>
<feature type="compositionally biased region" description="Acidic residues" evidence="6">
    <location>
        <begin position="95"/>
        <end position="104"/>
    </location>
</feature>
<comment type="caution">
    <text evidence="8">The sequence shown here is derived from an EMBL/GenBank/DDBJ whole genome shotgun (WGS) entry which is preliminary data.</text>
</comment>
<evidence type="ECO:0000313" key="9">
    <source>
        <dbReference type="Proteomes" id="UP001530293"/>
    </source>
</evidence>
<name>A0ABD3M8C3_9STRA</name>
<gene>
    <name evidence="8" type="ORF">ACHAWU_006328</name>
</gene>
<dbReference type="PROSITE" id="PS50011">
    <property type="entry name" value="PROTEIN_KINASE_DOM"/>
    <property type="match status" value="1"/>
</dbReference>
<evidence type="ECO:0000313" key="8">
    <source>
        <dbReference type="EMBL" id="KAL3760330.1"/>
    </source>
</evidence>
<feature type="compositionally biased region" description="Basic and acidic residues" evidence="6">
    <location>
        <begin position="1015"/>
        <end position="1027"/>
    </location>
</feature>
<dbReference type="Pfam" id="PF00069">
    <property type="entry name" value="Pkinase"/>
    <property type="match status" value="1"/>
</dbReference>
<dbReference type="GO" id="GO:0004674">
    <property type="term" value="F:protein serine/threonine kinase activity"/>
    <property type="evidence" value="ECO:0007669"/>
    <property type="project" value="UniProtKB-KW"/>
</dbReference>